<dbReference type="AlphaFoldDB" id="A0A9W9NH60"/>
<dbReference type="EMBL" id="JAPQKS010000007">
    <property type="protein sequence ID" value="KAJ5219806.1"/>
    <property type="molecule type" value="Genomic_DNA"/>
</dbReference>
<evidence type="ECO:0000256" key="4">
    <source>
        <dbReference type="PROSITE-ProRule" id="PRU00723"/>
    </source>
</evidence>
<keyword evidence="1 4" id="KW-0479">Metal-binding</keyword>
<reference evidence="6" key="1">
    <citation type="submission" date="2022-11" db="EMBL/GenBank/DDBJ databases">
        <authorList>
            <person name="Petersen C."/>
        </authorList>
    </citation>
    <scope>NUCLEOTIDE SEQUENCE</scope>
    <source>
        <strain evidence="6">IBT 19713</strain>
    </source>
</reference>
<dbReference type="Gene3D" id="4.10.1000.10">
    <property type="entry name" value="Zinc finger, CCCH-type"/>
    <property type="match status" value="1"/>
</dbReference>
<name>A0A9W9NH60_9EURO</name>
<keyword evidence="3 4" id="KW-0862">Zinc</keyword>
<proteinExistence type="predicted"/>
<evidence type="ECO:0000256" key="3">
    <source>
        <dbReference type="ARBA" id="ARBA00022833"/>
    </source>
</evidence>
<evidence type="ECO:0000259" key="5">
    <source>
        <dbReference type="PROSITE" id="PS50103"/>
    </source>
</evidence>
<feature type="domain" description="C3H1-type" evidence="5">
    <location>
        <begin position="53"/>
        <end position="80"/>
    </location>
</feature>
<comment type="caution">
    <text evidence="6">The sequence shown here is derived from an EMBL/GenBank/DDBJ whole genome shotgun (WGS) entry which is preliminary data.</text>
</comment>
<dbReference type="PROSITE" id="PS50103">
    <property type="entry name" value="ZF_C3H1"/>
    <property type="match status" value="1"/>
</dbReference>
<evidence type="ECO:0000256" key="2">
    <source>
        <dbReference type="ARBA" id="ARBA00022771"/>
    </source>
</evidence>
<dbReference type="SMART" id="SM00356">
    <property type="entry name" value="ZnF_C3H1"/>
    <property type="match status" value="1"/>
</dbReference>
<dbReference type="GeneID" id="83205609"/>
<dbReference type="Pfam" id="PF00642">
    <property type="entry name" value="zf-CCCH"/>
    <property type="match status" value="1"/>
</dbReference>
<keyword evidence="2 4" id="KW-0863">Zinc-finger</keyword>
<dbReference type="RefSeq" id="XP_058326636.1">
    <property type="nucleotide sequence ID" value="XM_058478306.1"/>
</dbReference>
<evidence type="ECO:0000313" key="7">
    <source>
        <dbReference type="Proteomes" id="UP001150941"/>
    </source>
</evidence>
<sequence length="99" mass="10998">MVKTTRMAMLEIPQAWIWPAAHLTLATRVRILPRQIGSAAVLYGFILSNSMVDTKHVPCKFFRQGACQAGPACPFLHSTDAAVEYTPCKYFTKVGEALR</sequence>
<evidence type="ECO:0000256" key="1">
    <source>
        <dbReference type="ARBA" id="ARBA00022723"/>
    </source>
</evidence>
<accession>A0A9W9NH60</accession>
<dbReference type="SUPFAM" id="SSF90229">
    <property type="entry name" value="CCCH zinc finger"/>
    <property type="match status" value="1"/>
</dbReference>
<dbReference type="Proteomes" id="UP001150941">
    <property type="component" value="Unassembled WGS sequence"/>
</dbReference>
<reference evidence="6" key="2">
    <citation type="journal article" date="2023" name="IMA Fungus">
        <title>Comparative genomic study of the Penicillium genus elucidates a diverse pangenome and 15 lateral gene transfer events.</title>
        <authorList>
            <person name="Petersen C."/>
            <person name="Sorensen T."/>
            <person name="Nielsen M.R."/>
            <person name="Sondergaard T.E."/>
            <person name="Sorensen J.L."/>
            <person name="Fitzpatrick D.A."/>
            <person name="Frisvad J.C."/>
            <person name="Nielsen K.L."/>
        </authorList>
    </citation>
    <scope>NUCLEOTIDE SEQUENCE</scope>
    <source>
        <strain evidence="6">IBT 19713</strain>
    </source>
</reference>
<dbReference type="InterPro" id="IPR000571">
    <property type="entry name" value="Znf_CCCH"/>
</dbReference>
<dbReference type="GO" id="GO:0008270">
    <property type="term" value="F:zinc ion binding"/>
    <property type="evidence" value="ECO:0007669"/>
    <property type="project" value="UniProtKB-KW"/>
</dbReference>
<dbReference type="InterPro" id="IPR036855">
    <property type="entry name" value="Znf_CCCH_sf"/>
</dbReference>
<evidence type="ECO:0000313" key="6">
    <source>
        <dbReference type="EMBL" id="KAJ5219806.1"/>
    </source>
</evidence>
<protein>
    <recommendedName>
        <fullName evidence="5">C3H1-type domain-containing protein</fullName>
    </recommendedName>
</protein>
<feature type="zinc finger region" description="C3H1-type" evidence="4">
    <location>
        <begin position="53"/>
        <end position="80"/>
    </location>
</feature>
<organism evidence="6 7">
    <name type="scientific">Penicillium chermesinum</name>
    <dbReference type="NCBI Taxonomy" id="63820"/>
    <lineage>
        <taxon>Eukaryota</taxon>
        <taxon>Fungi</taxon>
        <taxon>Dikarya</taxon>
        <taxon>Ascomycota</taxon>
        <taxon>Pezizomycotina</taxon>
        <taxon>Eurotiomycetes</taxon>
        <taxon>Eurotiomycetidae</taxon>
        <taxon>Eurotiales</taxon>
        <taxon>Aspergillaceae</taxon>
        <taxon>Penicillium</taxon>
    </lineage>
</organism>
<dbReference type="OrthoDB" id="2019491at2759"/>
<gene>
    <name evidence="6" type="ORF">N7468_009010</name>
</gene>
<keyword evidence="7" id="KW-1185">Reference proteome</keyword>